<evidence type="ECO:0000259" key="6">
    <source>
        <dbReference type="PROSITE" id="PS50977"/>
    </source>
</evidence>
<evidence type="ECO:0000256" key="4">
    <source>
        <dbReference type="ARBA" id="ARBA00023163"/>
    </source>
</evidence>
<sequence>MPRFADHDQRREQMARAFQRLLASDGLARVTFARVAVEAGISVGLIQHYFDGKDALLRFAYADCLRRIDTRIATRIEAGEAAHEPISTMLLDCLRELLPLDAERTIEFRVERTLWTAAFTDESLATIAAQATADTHRRIADAIDNGKHCGEVDTAVDSTSAATMILATTRGLADALGLAPSPGTSVADATLRPPLALVFTGECRYHER</sequence>
<name>A0A379JLA4_9NOCA</name>
<dbReference type="SUPFAM" id="SSF46689">
    <property type="entry name" value="Homeodomain-like"/>
    <property type="match status" value="1"/>
</dbReference>
<organism evidence="7 8">
    <name type="scientific">Nocardia otitidiscaviarum</name>
    <dbReference type="NCBI Taxonomy" id="1823"/>
    <lineage>
        <taxon>Bacteria</taxon>
        <taxon>Bacillati</taxon>
        <taxon>Actinomycetota</taxon>
        <taxon>Actinomycetes</taxon>
        <taxon>Mycobacteriales</taxon>
        <taxon>Nocardiaceae</taxon>
        <taxon>Nocardia</taxon>
    </lineage>
</organism>
<protein>
    <submittedName>
        <fullName evidence="7">Transcriptional regulator BetI</fullName>
    </submittedName>
</protein>
<feature type="domain" description="HTH tetR-type" evidence="6">
    <location>
        <begin position="8"/>
        <end position="68"/>
    </location>
</feature>
<dbReference type="PROSITE" id="PS50977">
    <property type="entry name" value="HTH_TETR_2"/>
    <property type="match status" value="1"/>
</dbReference>
<dbReference type="AlphaFoldDB" id="A0A379JLA4"/>
<keyword evidence="2" id="KW-0805">Transcription regulation</keyword>
<dbReference type="InterPro" id="IPR050109">
    <property type="entry name" value="HTH-type_TetR-like_transc_reg"/>
</dbReference>
<dbReference type="Pfam" id="PF00440">
    <property type="entry name" value="TetR_N"/>
    <property type="match status" value="1"/>
</dbReference>
<keyword evidence="4" id="KW-0804">Transcription</keyword>
<dbReference type="RefSeq" id="WP_039818751.1">
    <property type="nucleotide sequence ID" value="NZ_UGRY01000006.1"/>
</dbReference>
<dbReference type="SUPFAM" id="SSF48498">
    <property type="entry name" value="Tetracyclin repressor-like, C-terminal domain"/>
    <property type="match status" value="1"/>
</dbReference>
<accession>A0A379JLA4</accession>
<keyword evidence="1" id="KW-0678">Repressor</keyword>
<dbReference type="Gene3D" id="1.10.357.10">
    <property type="entry name" value="Tetracycline Repressor, domain 2"/>
    <property type="match status" value="1"/>
</dbReference>
<evidence type="ECO:0000256" key="2">
    <source>
        <dbReference type="ARBA" id="ARBA00023015"/>
    </source>
</evidence>
<gene>
    <name evidence="7" type="ORF">NCTC1934_06340</name>
</gene>
<dbReference type="EMBL" id="UGRY01000006">
    <property type="protein sequence ID" value="SUD48991.1"/>
    <property type="molecule type" value="Genomic_DNA"/>
</dbReference>
<dbReference type="Pfam" id="PF13977">
    <property type="entry name" value="TetR_C_6"/>
    <property type="match status" value="1"/>
</dbReference>
<dbReference type="GO" id="GO:0000976">
    <property type="term" value="F:transcription cis-regulatory region binding"/>
    <property type="evidence" value="ECO:0007669"/>
    <property type="project" value="TreeGrafter"/>
</dbReference>
<keyword evidence="3 5" id="KW-0238">DNA-binding</keyword>
<dbReference type="GO" id="GO:0003700">
    <property type="term" value="F:DNA-binding transcription factor activity"/>
    <property type="evidence" value="ECO:0007669"/>
    <property type="project" value="TreeGrafter"/>
</dbReference>
<dbReference type="InterPro" id="IPR009057">
    <property type="entry name" value="Homeodomain-like_sf"/>
</dbReference>
<evidence type="ECO:0000256" key="5">
    <source>
        <dbReference type="PROSITE-ProRule" id="PRU00335"/>
    </source>
</evidence>
<evidence type="ECO:0000256" key="3">
    <source>
        <dbReference type="ARBA" id="ARBA00023125"/>
    </source>
</evidence>
<dbReference type="PANTHER" id="PTHR30055">
    <property type="entry name" value="HTH-TYPE TRANSCRIPTIONAL REGULATOR RUTR"/>
    <property type="match status" value="1"/>
</dbReference>
<evidence type="ECO:0000313" key="8">
    <source>
        <dbReference type="Proteomes" id="UP000255467"/>
    </source>
</evidence>
<dbReference type="Proteomes" id="UP000255467">
    <property type="component" value="Unassembled WGS sequence"/>
</dbReference>
<evidence type="ECO:0000256" key="1">
    <source>
        <dbReference type="ARBA" id="ARBA00022491"/>
    </source>
</evidence>
<proteinExistence type="predicted"/>
<keyword evidence="8" id="KW-1185">Reference proteome</keyword>
<dbReference type="PANTHER" id="PTHR30055:SF148">
    <property type="entry name" value="TETR-FAMILY TRANSCRIPTIONAL REGULATOR"/>
    <property type="match status" value="1"/>
</dbReference>
<evidence type="ECO:0000313" key="7">
    <source>
        <dbReference type="EMBL" id="SUD48991.1"/>
    </source>
</evidence>
<dbReference type="InterPro" id="IPR036271">
    <property type="entry name" value="Tet_transcr_reg_TetR-rel_C_sf"/>
</dbReference>
<dbReference type="OrthoDB" id="9816296at2"/>
<dbReference type="InterPro" id="IPR039538">
    <property type="entry name" value="BetI_C"/>
</dbReference>
<reference evidence="7 8" key="1">
    <citation type="submission" date="2018-06" db="EMBL/GenBank/DDBJ databases">
        <authorList>
            <consortium name="Pathogen Informatics"/>
            <person name="Doyle S."/>
        </authorList>
    </citation>
    <scope>NUCLEOTIDE SEQUENCE [LARGE SCALE GENOMIC DNA]</scope>
    <source>
        <strain evidence="7 8">NCTC1934</strain>
    </source>
</reference>
<feature type="DNA-binding region" description="H-T-H motif" evidence="5">
    <location>
        <begin position="31"/>
        <end position="50"/>
    </location>
</feature>
<dbReference type="STRING" id="1406858.GCA_000710895_00927"/>
<dbReference type="InterPro" id="IPR001647">
    <property type="entry name" value="HTH_TetR"/>
</dbReference>